<dbReference type="PANTHER" id="PTHR36801:SF3">
    <property type="entry name" value="OS06G0150300 PROTEIN"/>
    <property type="match status" value="1"/>
</dbReference>
<dbReference type="AlphaFoldDB" id="A0AAV6WYA3"/>
<evidence type="ECO:0000313" key="3">
    <source>
        <dbReference type="Proteomes" id="UP000826271"/>
    </source>
</evidence>
<gene>
    <name evidence="2" type="ORF">BUALT_Bualt10G0126500</name>
</gene>
<dbReference type="EMBL" id="WHWC01000010">
    <property type="protein sequence ID" value="KAG8375689.1"/>
    <property type="molecule type" value="Genomic_DNA"/>
</dbReference>
<evidence type="ECO:0000256" key="1">
    <source>
        <dbReference type="SAM" id="MobiDB-lite"/>
    </source>
</evidence>
<dbReference type="PANTHER" id="PTHR36801">
    <property type="entry name" value="OS06G0150200 PROTEIN"/>
    <property type="match status" value="1"/>
</dbReference>
<comment type="caution">
    <text evidence="2">The sequence shown here is derived from an EMBL/GenBank/DDBJ whole genome shotgun (WGS) entry which is preliminary data.</text>
</comment>
<feature type="compositionally biased region" description="Basic and acidic residues" evidence="1">
    <location>
        <begin position="132"/>
        <end position="149"/>
    </location>
</feature>
<proteinExistence type="predicted"/>
<feature type="compositionally biased region" description="Polar residues" evidence="1">
    <location>
        <begin position="191"/>
        <end position="209"/>
    </location>
</feature>
<organism evidence="2 3">
    <name type="scientific">Buddleja alternifolia</name>
    <dbReference type="NCBI Taxonomy" id="168488"/>
    <lineage>
        <taxon>Eukaryota</taxon>
        <taxon>Viridiplantae</taxon>
        <taxon>Streptophyta</taxon>
        <taxon>Embryophyta</taxon>
        <taxon>Tracheophyta</taxon>
        <taxon>Spermatophyta</taxon>
        <taxon>Magnoliopsida</taxon>
        <taxon>eudicotyledons</taxon>
        <taxon>Gunneridae</taxon>
        <taxon>Pentapetalae</taxon>
        <taxon>asterids</taxon>
        <taxon>lamiids</taxon>
        <taxon>Lamiales</taxon>
        <taxon>Scrophulariaceae</taxon>
        <taxon>Buddlejeae</taxon>
        <taxon>Buddleja</taxon>
    </lineage>
</organism>
<evidence type="ECO:0000313" key="2">
    <source>
        <dbReference type="EMBL" id="KAG8375689.1"/>
    </source>
</evidence>
<feature type="region of interest" description="Disordered" evidence="1">
    <location>
        <begin position="20"/>
        <end position="149"/>
    </location>
</feature>
<reference evidence="2" key="1">
    <citation type="submission" date="2019-10" db="EMBL/GenBank/DDBJ databases">
        <authorList>
            <person name="Zhang R."/>
            <person name="Pan Y."/>
            <person name="Wang J."/>
            <person name="Ma R."/>
            <person name="Yu S."/>
        </authorList>
    </citation>
    <scope>NUCLEOTIDE SEQUENCE</scope>
    <source>
        <strain evidence="2">LA-IB0</strain>
        <tissue evidence="2">Leaf</tissue>
    </source>
</reference>
<name>A0AAV6WYA3_9LAMI</name>
<keyword evidence="3" id="KW-1185">Reference proteome</keyword>
<dbReference type="Proteomes" id="UP000826271">
    <property type="component" value="Unassembled WGS sequence"/>
</dbReference>
<accession>A0AAV6WYA3</accession>
<sequence length="209" mass="22502">MGRKIPLVSFLCGAITCNKTTPGSPAYESVKRENHSDLSNWGGGEAAQTPPPVFTEGESPEEHRTDTAAAQPSSSDQQQQPQPLPPPPGGLHMRASSCHHQSNSSVSKLVSSLSMRVLGGSDGGGTAGQSFRPDEKTGTSKKEKKLKHEDSIWKKTIILGEKCRVPDEDDDDNYILYDEKGNRISTYHPKSPSTGGLSLSRQASCINQE</sequence>
<feature type="region of interest" description="Disordered" evidence="1">
    <location>
        <begin position="183"/>
        <end position="209"/>
    </location>
</feature>
<protein>
    <submittedName>
        <fullName evidence="2">Uncharacterized protein</fullName>
    </submittedName>
</protein>
<feature type="compositionally biased region" description="Low complexity" evidence="1">
    <location>
        <begin position="71"/>
        <end position="81"/>
    </location>
</feature>
<feature type="compositionally biased region" description="Low complexity" evidence="1">
    <location>
        <begin position="96"/>
        <end position="119"/>
    </location>
</feature>